<dbReference type="RefSeq" id="WP_161073753.1">
    <property type="nucleotide sequence ID" value="NZ_WWCU01000023.1"/>
</dbReference>
<dbReference type="Proteomes" id="UP000450676">
    <property type="component" value="Unassembled WGS sequence"/>
</dbReference>
<dbReference type="EMBL" id="WWCU01000023">
    <property type="protein sequence ID" value="MYN09452.1"/>
    <property type="molecule type" value="Genomic_DNA"/>
</dbReference>
<feature type="signal peptide" evidence="2">
    <location>
        <begin position="1"/>
        <end position="25"/>
    </location>
</feature>
<feature type="region of interest" description="Disordered" evidence="1">
    <location>
        <begin position="637"/>
        <end position="657"/>
    </location>
</feature>
<reference evidence="3 4" key="1">
    <citation type="submission" date="2019-12" db="EMBL/GenBank/DDBJ databases">
        <title>Novel species isolated from a subtropical stream in China.</title>
        <authorList>
            <person name="Lu H."/>
        </authorList>
    </citation>
    <scope>NUCLEOTIDE SEQUENCE [LARGE SCALE GENOMIC DNA]</scope>
    <source>
        <strain evidence="3 4">FT127W</strain>
    </source>
</reference>
<evidence type="ECO:0000313" key="4">
    <source>
        <dbReference type="Proteomes" id="UP000450676"/>
    </source>
</evidence>
<evidence type="ECO:0008006" key="5">
    <source>
        <dbReference type="Google" id="ProtNLM"/>
    </source>
</evidence>
<evidence type="ECO:0000256" key="1">
    <source>
        <dbReference type="SAM" id="MobiDB-lite"/>
    </source>
</evidence>
<feature type="chain" id="PRO_5030569445" description="Tetratricopeptide repeat protein" evidence="2">
    <location>
        <begin position="26"/>
        <end position="752"/>
    </location>
</feature>
<protein>
    <recommendedName>
        <fullName evidence="5">Tetratricopeptide repeat protein</fullName>
    </recommendedName>
</protein>
<proteinExistence type="predicted"/>
<evidence type="ECO:0000256" key="2">
    <source>
        <dbReference type="SAM" id="SignalP"/>
    </source>
</evidence>
<keyword evidence="2" id="KW-0732">Signal</keyword>
<comment type="caution">
    <text evidence="3">The sequence shown here is derived from an EMBL/GenBank/DDBJ whole genome shotgun (WGS) entry which is preliminary data.</text>
</comment>
<dbReference type="AlphaFoldDB" id="A0A7X4HFG6"/>
<name>A0A7X4HFG6_9BURK</name>
<accession>A0A7X4HFG6</accession>
<sequence length="752" mass="82809">MKRHRILSSIAAAALFAALPQPALSSGGDGFSANRFASEYQVAPGVLAQFAGGNLGVLPGTYWRVYHYLAYQAAKGRALTPQQLAALELDRWHVGKTSGWDYSYEAEKNGSGAWLKERAVYAKQWGLADVKLDVMGDVEHASYVNCHEDAFKQAALTMKARAQLGAGGKADQWHKAWLQGQDAVFANCEEPPYQYGSPQPKRVVQLPSAVPANAPDWLKADQAYQTAAAHFYARNFDLARKQFLAVAQDAKSPWRTLGSYLAARSLIRSATLEQGGKAPDRAAKLALARKELDALAPSYAPAKQMISLVDARLDPVARIAVLARRLEQEPFSAETPRLLSDYLVLLDQQPRSAMIAAQEPLTAWIGSMQAEAPLDVFESANSKEVQQARAQALQDLRARWLKQKDDGALWLAPLLTLAHAGELTEAEKKAAAAVPARHPLYLTLQYNLARLAIAEKQAAQADKDIDRLMASHGKAMSVATTNRYLALKLFSAGTLDDFLKAAPRKPDPVEAGEAIDAAPAEGETDEDFGRSVYRYFPTAELRALLAHPRLPKQWRKPLEETMLARALIFNDEATALALLDKVAQGRKTTEHLYARYRKAASGAERQLAGALILVNTPELNPSVIDAQGLSRNWGCRSGGMEESQAMPQQPPRHLGPEQLADAGKEQQVLLKLPLRTEFIAPALLAWAKLKPNDDEAPKALHFLVASTRMECPYGTDKEEKDQLRAQYSKEAFNLLKKNYPNSKWAQQTKYFF</sequence>
<gene>
    <name evidence="3" type="ORF">GTP77_19195</name>
</gene>
<evidence type="ECO:0000313" key="3">
    <source>
        <dbReference type="EMBL" id="MYN09452.1"/>
    </source>
</evidence>
<keyword evidence="4" id="KW-1185">Reference proteome</keyword>
<organism evidence="3 4">
    <name type="scientific">Pseudoduganella aquatica</name>
    <dbReference type="NCBI Taxonomy" id="2660641"/>
    <lineage>
        <taxon>Bacteria</taxon>
        <taxon>Pseudomonadati</taxon>
        <taxon>Pseudomonadota</taxon>
        <taxon>Betaproteobacteria</taxon>
        <taxon>Burkholderiales</taxon>
        <taxon>Oxalobacteraceae</taxon>
        <taxon>Telluria group</taxon>
        <taxon>Pseudoduganella</taxon>
    </lineage>
</organism>